<accession>A0A8S3RL25</accession>
<dbReference type="Proteomes" id="UP000683360">
    <property type="component" value="Unassembled WGS sequence"/>
</dbReference>
<sequence>MLTDLLFVMHGDMVHITLSHRPWYLTEVDRNTVAISCTTDSIILILCISTQNVGLTINSSGHCYGISFYDDYLYVDIDGSAIQVMDLTGTVLRTIPLPSYDDMSDKSYEITVDKDRFVGVNSRAIYCCSLYGKLIWNFKNEFDTLRCVTTDYEGNVYVTNERNNTVVVVSEDGKRYRKILTESNGLANPRGIYFDKKENMLMICSSYSGKATLFDVKKKQE</sequence>
<dbReference type="OrthoDB" id="6043419at2759"/>
<gene>
    <name evidence="1" type="ORF">MEDL_23466</name>
</gene>
<protein>
    <submittedName>
        <fullName evidence="1">Uncharacterized protein</fullName>
    </submittedName>
</protein>
<dbReference type="SUPFAM" id="SSF63825">
    <property type="entry name" value="YWTD domain"/>
    <property type="match status" value="1"/>
</dbReference>
<proteinExistence type="predicted"/>
<reference evidence="1" key="1">
    <citation type="submission" date="2021-03" db="EMBL/GenBank/DDBJ databases">
        <authorList>
            <person name="Bekaert M."/>
        </authorList>
    </citation>
    <scope>NUCLEOTIDE SEQUENCE</scope>
</reference>
<comment type="caution">
    <text evidence="1">The sequence shown here is derived from an EMBL/GenBank/DDBJ whole genome shotgun (WGS) entry which is preliminary data.</text>
</comment>
<dbReference type="AlphaFoldDB" id="A0A8S3RL25"/>
<evidence type="ECO:0000313" key="2">
    <source>
        <dbReference type="Proteomes" id="UP000683360"/>
    </source>
</evidence>
<dbReference type="EMBL" id="CAJPWZ010001151">
    <property type="protein sequence ID" value="CAG2209331.1"/>
    <property type="molecule type" value="Genomic_DNA"/>
</dbReference>
<organism evidence="1 2">
    <name type="scientific">Mytilus edulis</name>
    <name type="common">Blue mussel</name>
    <dbReference type="NCBI Taxonomy" id="6550"/>
    <lineage>
        <taxon>Eukaryota</taxon>
        <taxon>Metazoa</taxon>
        <taxon>Spiralia</taxon>
        <taxon>Lophotrochozoa</taxon>
        <taxon>Mollusca</taxon>
        <taxon>Bivalvia</taxon>
        <taxon>Autobranchia</taxon>
        <taxon>Pteriomorphia</taxon>
        <taxon>Mytilida</taxon>
        <taxon>Mytiloidea</taxon>
        <taxon>Mytilidae</taxon>
        <taxon>Mytilinae</taxon>
        <taxon>Mytilus</taxon>
    </lineage>
</organism>
<dbReference type="Gene3D" id="2.120.10.30">
    <property type="entry name" value="TolB, C-terminal domain"/>
    <property type="match status" value="1"/>
</dbReference>
<keyword evidence="2" id="KW-1185">Reference proteome</keyword>
<dbReference type="InterPro" id="IPR011042">
    <property type="entry name" value="6-blade_b-propeller_TolB-like"/>
</dbReference>
<evidence type="ECO:0000313" key="1">
    <source>
        <dbReference type="EMBL" id="CAG2209331.1"/>
    </source>
</evidence>
<name>A0A8S3RL25_MYTED</name>